<reference evidence="2" key="1">
    <citation type="submission" date="2019-02" db="EMBL/GenBank/DDBJ databases">
        <authorList>
            <person name="Li S.-H."/>
        </authorList>
    </citation>
    <scope>NUCLEOTIDE SEQUENCE</scope>
    <source>
        <strain evidence="2">IMCC14734</strain>
    </source>
</reference>
<comment type="caution">
    <text evidence="2">The sequence shown here is derived from an EMBL/GenBank/DDBJ whole genome shotgun (WGS) entry which is preliminary data.</text>
</comment>
<dbReference type="Gene3D" id="3.20.20.30">
    <property type="entry name" value="Luciferase-like domain"/>
    <property type="match status" value="1"/>
</dbReference>
<dbReference type="InterPro" id="IPR036661">
    <property type="entry name" value="Luciferase-like_sf"/>
</dbReference>
<dbReference type="EMBL" id="SHNN01000003">
    <property type="protein sequence ID" value="MCX2982229.1"/>
    <property type="molecule type" value="Genomic_DNA"/>
</dbReference>
<dbReference type="InterPro" id="IPR011251">
    <property type="entry name" value="Luciferase-like_dom"/>
</dbReference>
<organism evidence="2 3">
    <name type="scientific">Candidatus Litorirhabdus singularis</name>
    <dbReference type="NCBI Taxonomy" id="2518993"/>
    <lineage>
        <taxon>Bacteria</taxon>
        <taxon>Pseudomonadati</taxon>
        <taxon>Pseudomonadota</taxon>
        <taxon>Gammaproteobacteria</taxon>
        <taxon>Cellvibrionales</taxon>
        <taxon>Halieaceae</taxon>
        <taxon>Candidatus Litorirhabdus</taxon>
    </lineage>
</organism>
<keyword evidence="3" id="KW-1185">Reference proteome</keyword>
<dbReference type="Pfam" id="PF00296">
    <property type="entry name" value="Bac_luciferase"/>
    <property type="match status" value="1"/>
</dbReference>
<accession>A0ABT3TLE2</accession>
<gene>
    <name evidence="2" type="ORF">EYC98_15310</name>
</gene>
<name>A0ABT3TLE2_9GAMM</name>
<sequence>MKQGLTRDDYHAWFRHIDQGPFHSLSCGERILGPTYDMRILLASAAAVTERIEINTTLYVLPMHNAVRAAKEIATLDVMSGGRLTVTVGYGGRPLDYKAVGATYGGRHAKMDEQVATMRSIWAQNPPFEGVDPVGPVPVQEGGPRILTGAMGPKGIARSAQWADGIFAFSGNGEKDELANTLGMADKAWADAGRDTVPYHMGGCWFTLAEGGQQKLYDYVYNYLLIAGEDIAKWMADSQHRSGPDAVREALDNIEAAGCEEAMLSPVTAELCEIDRLVDIIETR</sequence>
<feature type="domain" description="Luciferase-like" evidence="1">
    <location>
        <begin position="13"/>
        <end position="199"/>
    </location>
</feature>
<evidence type="ECO:0000259" key="1">
    <source>
        <dbReference type="Pfam" id="PF00296"/>
    </source>
</evidence>
<dbReference type="PANTHER" id="PTHR30011:SF32">
    <property type="entry name" value="CONSERVED PROTEIN"/>
    <property type="match status" value="1"/>
</dbReference>
<dbReference type="Proteomes" id="UP001143362">
    <property type="component" value="Unassembled WGS sequence"/>
</dbReference>
<proteinExistence type="predicted"/>
<evidence type="ECO:0000313" key="3">
    <source>
        <dbReference type="Proteomes" id="UP001143362"/>
    </source>
</evidence>
<dbReference type="InterPro" id="IPR051260">
    <property type="entry name" value="Diverse_substr_monoxygenases"/>
</dbReference>
<dbReference type="SUPFAM" id="SSF51679">
    <property type="entry name" value="Bacterial luciferase-like"/>
    <property type="match status" value="1"/>
</dbReference>
<protein>
    <submittedName>
        <fullName evidence="2">LLM class flavin-dependent oxidoreductase</fullName>
    </submittedName>
</protein>
<dbReference type="PANTHER" id="PTHR30011">
    <property type="entry name" value="ALKANESULFONATE MONOOXYGENASE-RELATED"/>
    <property type="match status" value="1"/>
</dbReference>
<evidence type="ECO:0000313" key="2">
    <source>
        <dbReference type="EMBL" id="MCX2982229.1"/>
    </source>
</evidence>